<feature type="coiled-coil region" evidence="1">
    <location>
        <begin position="392"/>
        <end position="419"/>
    </location>
</feature>
<proteinExistence type="predicted"/>
<keyword evidence="1" id="KW-0175">Coiled coil</keyword>
<dbReference type="EMBL" id="BQNB010016330">
    <property type="protein sequence ID" value="GJT50544.1"/>
    <property type="molecule type" value="Genomic_DNA"/>
</dbReference>
<feature type="compositionally biased region" description="Polar residues" evidence="2">
    <location>
        <begin position="526"/>
        <end position="541"/>
    </location>
</feature>
<feature type="region of interest" description="Disordered" evidence="2">
    <location>
        <begin position="51"/>
        <end position="112"/>
    </location>
</feature>
<name>A0ABQ5EHZ3_9ASTR</name>
<reference evidence="3" key="1">
    <citation type="journal article" date="2022" name="Int. J. Mol. Sci.">
        <title>Draft Genome of Tanacetum Coccineum: Genomic Comparison of Closely Related Tanacetum-Family Plants.</title>
        <authorList>
            <person name="Yamashiro T."/>
            <person name="Shiraishi A."/>
            <person name="Nakayama K."/>
            <person name="Satake H."/>
        </authorList>
    </citation>
    <scope>NUCLEOTIDE SEQUENCE</scope>
</reference>
<dbReference type="Proteomes" id="UP001151760">
    <property type="component" value="Unassembled WGS sequence"/>
</dbReference>
<keyword evidence="4" id="KW-1185">Reference proteome</keyword>
<sequence length="559" mass="63090">MVPNTEKLIEVFIGGLPRSIEGNVTASKPQTLEEAITITQRLMEQVIKQNFAQETDDHKRKFEDKRNTTDNNNYPNDRNNNNHSNNHNNDNYQNNHNNHNRNNDYHHQQNRRQETIRTYAATPTENKRFPGTIKVHISRLNPFGYAKLTTFVVMCKAYGCEPPIELFHGFFNLFRGGKWLTFAKRPEKSIPHLFPKVITRIEEMAFRNFVYAEDEEDLSFLPNEPSLGFGTGSPSVSVNIESLRVNEKPVLQPADVTADSGGSPKPEFFVVHPRSVAARIKDRKCKTMRGSSRPPMNRKLASGSLNSRATRAKTFTSKDDVPFLTVSDDDEGLSDVPELKDATACHLKIYSITPPTWKNHLDNHMDVELLDLHDRCYARQAVVDNAMYKRSREFLEASLLTLESQIASIEAEKARLEAFEVSIQKEVDDVKQDRMDVVSKVVPYAAMKLIYNDDLGSLVGRLVSFAIFYGRCKAYEQVTGMKEPFDLSKVKGYRTSYKKEHNQASNDLATATFPWLSPSKTQALVASSPKATPSSVLGSNPTSPPVDAFVVKPLSSQAK</sequence>
<evidence type="ECO:0000313" key="4">
    <source>
        <dbReference type="Proteomes" id="UP001151760"/>
    </source>
</evidence>
<comment type="caution">
    <text evidence="3">The sequence shown here is derived from an EMBL/GenBank/DDBJ whole genome shotgun (WGS) entry which is preliminary data.</text>
</comment>
<reference evidence="3" key="2">
    <citation type="submission" date="2022-01" db="EMBL/GenBank/DDBJ databases">
        <authorList>
            <person name="Yamashiro T."/>
            <person name="Shiraishi A."/>
            <person name="Satake H."/>
            <person name="Nakayama K."/>
        </authorList>
    </citation>
    <scope>NUCLEOTIDE SEQUENCE</scope>
</reference>
<feature type="compositionally biased region" description="Basic and acidic residues" evidence="2">
    <location>
        <begin position="101"/>
        <end position="112"/>
    </location>
</feature>
<accession>A0ABQ5EHZ3</accession>
<organism evidence="3 4">
    <name type="scientific">Tanacetum coccineum</name>
    <dbReference type="NCBI Taxonomy" id="301880"/>
    <lineage>
        <taxon>Eukaryota</taxon>
        <taxon>Viridiplantae</taxon>
        <taxon>Streptophyta</taxon>
        <taxon>Embryophyta</taxon>
        <taxon>Tracheophyta</taxon>
        <taxon>Spermatophyta</taxon>
        <taxon>Magnoliopsida</taxon>
        <taxon>eudicotyledons</taxon>
        <taxon>Gunneridae</taxon>
        <taxon>Pentapetalae</taxon>
        <taxon>asterids</taxon>
        <taxon>campanulids</taxon>
        <taxon>Asterales</taxon>
        <taxon>Asteraceae</taxon>
        <taxon>Asteroideae</taxon>
        <taxon>Anthemideae</taxon>
        <taxon>Anthemidinae</taxon>
        <taxon>Tanacetum</taxon>
    </lineage>
</organism>
<protein>
    <submittedName>
        <fullName evidence="3">Uncharacterized protein</fullName>
    </submittedName>
</protein>
<feature type="region of interest" description="Disordered" evidence="2">
    <location>
        <begin position="287"/>
        <end position="308"/>
    </location>
</feature>
<feature type="compositionally biased region" description="Low complexity" evidence="2">
    <location>
        <begin position="70"/>
        <end position="97"/>
    </location>
</feature>
<evidence type="ECO:0000256" key="1">
    <source>
        <dbReference type="SAM" id="Coils"/>
    </source>
</evidence>
<gene>
    <name evidence="3" type="ORF">Tco_0976701</name>
</gene>
<feature type="compositionally biased region" description="Basic and acidic residues" evidence="2">
    <location>
        <begin position="55"/>
        <end position="68"/>
    </location>
</feature>
<feature type="region of interest" description="Disordered" evidence="2">
    <location>
        <begin position="526"/>
        <end position="559"/>
    </location>
</feature>
<evidence type="ECO:0000256" key="2">
    <source>
        <dbReference type="SAM" id="MobiDB-lite"/>
    </source>
</evidence>
<evidence type="ECO:0000313" key="3">
    <source>
        <dbReference type="EMBL" id="GJT50544.1"/>
    </source>
</evidence>